<accession>F0SYM9</accession>
<evidence type="ECO:0000313" key="2">
    <source>
        <dbReference type="EMBL" id="ADY54830.1"/>
    </source>
</evidence>
<name>F0SYM9_SYNGF</name>
<keyword evidence="1" id="KW-0175">Coiled coil</keyword>
<keyword evidence="3" id="KW-1185">Reference proteome</keyword>
<organism evidence="2 3">
    <name type="scientific">Syntrophobotulus glycolicus (strain DSM 8271 / FlGlyR)</name>
    <dbReference type="NCBI Taxonomy" id="645991"/>
    <lineage>
        <taxon>Bacteria</taxon>
        <taxon>Bacillati</taxon>
        <taxon>Bacillota</taxon>
        <taxon>Clostridia</taxon>
        <taxon>Eubacteriales</taxon>
        <taxon>Desulfitobacteriaceae</taxon>
        <taxon>Syntrophobotulus</taxon>
    </lineage>
</organism>
<reference evidence="3" key="2">
    <citation type="submission" date="2011-02" db="EMBL/GenBank/DDBJ databases">
        <title>The complete genome of Syntrophobotulus glycolicus DSM 8271.</title>
        <authorList>
            <person name="Lucas S."/>
            <person name="Copeland A."/>
            <person name="Lapidus A."/>
            <person name="Bruce D."/>
            <person name="Goodwin L."/>
            <person name="Pitluck S."/>
            <person name="Kyrpides N."/>
            <person name="Mavromatis K."/>
            <person name="Pagani I."/>
            <person name="Ivanova N."/>
            <person name="Mikhailova N."/>
            <person name="Chertkov O."/>
            <person name="Held B."/>
            <person name="Detter J.C."/>
            <person name="Tapia R."/>
            <person name="Han C."/>
            <person name="Land M."/>
            <person name="Hauser L."/>
            <person name="Markowitz V."/>
            <person name="Cheng J.-F."/>
            <person name="Hugenholtz P."/>
            <person name="Woyke T."/>
            <person name="Wu D."/>
            <person name="Spring S."/>
            <person name="Schroeder M."/>
            <person name="Brambilla E."/>
            <person name="Klenk H.-P."/>
            <person name="Eisen J.A."/>
        </authorList>
    </citation>
    <scope>NUCLEOTIDE SEQUENCE [LARGE SCALE GENOMIC DNA]</scope>
    <source>
        <strain evidence="3">DSM 8271 / FlGlyR</strain>
    </source>
</reference>
<evidence type="ECO:0000313" key="3">
    <source>
        <dbReference type="Proteomes" id="UP000007488"/>
    </source>
</evidence>
<feature type="coiled-coil region" evidence="1">
    <location>
        <begin position="58"/>
        <end position="85"/>
    </location>
</feature>
<evidence type="ECO:0000256" key="1">
    <source>
        <dbReference type="SAM" id="Coils"/>
    </source>
</evidence>
<dbReference type="AlphaFoldDB" id="F0SYM9"/>
<sequence>MEKEHLSKIRNKLAELASIVKSETTEGINEIKSDVNARINDMEAVIDERLDFIESKSKDIYDKTKDQALDKISNAQEKVEKNTQDLISDLEYKALKVQYTFQEKYSQGIIKKDAIVVKTADSLIDVINKAKSVLRSEEK</sequence>
<dbReference type="EMBL" id="CP002547">
    <property type="protein sequence ID" value="ADY54830.1"/>
    <property type="molecule type" value="Genomic_DNA"/>
</dbReference>
<dbReference type="KEGG" id="sgy:Sgly_0465"/>
<dbReference type="RefSeq" id="WP_013623701.1">
    <property type="nucleotide sequence ID" value="NC_015172.1"/>
</dbReference>
<protein>
    <submittedName>
        <fullName evidence="2">Uncharacterized protein</fullName>
    </submittedName>
</protein>
<dbReference type="Proteomes" id="UP000007488">
    <property type="component" value="Chromosome"/>
</dbReference>
<dbReference type="Gene3D" id="1.20.120.20">
    <property type="entry name" value="Apolipoprotein"/>
    <property type="match status" value="1"/>
</dbReference>
<reference evidence="2 3" key="1">
    <citation type="journal article" date="2011" name="Stand. Genomic Sci.">
        <title>Complete genome sequence of Syntrophobotulus glycolicus type strain (FlGlyR).</title>
        <authorList>
            <person name="Han C."/>
            <person name="Mwirichia R."/>
            <person name="Chertkov O."/>
            <person name="Held B."/>
            <person name="Lapidus A."/>
            <person name="Nolan M."/>
            <person name="Lucas S."/>
            <person name="Hammon N."/>
            <person name="Deshpande S."/>
            <person name="Cheng J.F."/>
            <person name="Tapia R."/>
            <person name="Goodwin L."/>
            <person name="Pitluck S."/>
            <person name="Huntemann M."/>
            <person name="Liolios K."/>
            <person name="Ivanova N."/>
            <person name="Pagani I."/>
            <person name="Mavromatis K."/>
            <person name="Ovchinikova G."/>
            <person name="Pati A."/>
            <person name="Chen A."/>
            <person name="Palaniappan K."/>
            <person name="Land M."/>
            <person name="Hauser L."/>
            <person name="Brambilla E.M."/>
            <person name="Rohde M."/>
            <person name="Spring S."/>
            <person name="Sikorski J."/>
            <person name="Goker M."/>
            <person name="Woyke T."/>
            <person name="Bristow J."/>
            <person name="Eisen J.A."/>
            <person name="Markowitz V."/>
            <person name="Hugenholtz P."/>
            <person name="Kyrpides N.C."/>
            <person name="Klenk H.P."/>
            <person name="Detter J.C."/>
        </authorList>
    </citation>
    <scope>NUCLEOTIDE SEQUENCE [LARGE SCALE GENOMIC DNA]</scope>
    <source>
        <strain evidence="3">DSM 8271 / FlGlyR</strain>
    </source>
</reference>
<dbReference type="SUPFAM" id="SSF58113">
    <property type="entry name" value="Apolipoprotein A-I"/>
    <property type="match status" value="1"/>
</dbReference>
<gene>
    <name evidence="2" type="ordered locus">Sgly_0465</name>
</gene>
<proteinExistence type="predicted"/>
<dbReference type="HOGENOM" id="CLU_1844110_0_0_9"/>
<dbReference type="eggNOG" id="ENOG502ZNPR">
    <property type="taxonomic scope" value="Bacteria"/>
</dbReference>
<dbReference type="OrthoDB" id="9894090at2"/>